<dbReference type="GeneTree" id="ENSGT01140000282514"/>
<keyword evidence="5" id="KW-0552">Olfaction</keyword>
<keyword evidence="14" id="KW-1185">Reference proteome</keyword>
<keyword evidence="7" id="KW-0297">G-protein coupled receptor</keyword>
<evidence type="ECO:0000313" key="13">
    <source>
        <dbReference type="Ensembl" id="ENSNGAP00000004123.1"/>
    </source>
</evidence>
<keyword evidence="10" id="KW-0807">Transducer</keyword>
<dbReference type="GO" id="GO:0004984">
    <property type="term" value="F:olfactory receptor activity"/>
    <property type="evidence" value="ECO:0007669"/>
    <property type="project" value="InterPro"/>
</dbReference>
<evidence type="ECO:0000256" key="3">
    <source>
        <dbReference type="ARBA" id="ARBA00022606"/>
    </source>
</evidence>
<keyword evidence="8 11" id="KW-0472">Membrane</keyword>
<evidence type="ECO:0000256" key="10">
    <source>
        <dbReference type="ARBA" id="ARBA00023224"/>
    </source>
</evidence>
<reference evidence="13" key="2">
    <citation type="submission" date="2025-09" db="UniProtKB">
        <authorList>
            <consortium name="Ensembl"/>
        </authorList>
    </citation>
    <scope>IDENTIFICATION</scope>
</reference>
<dbReference type="GO" id="GO:0004930">
    <property type="term" value="F:G protein-coupled receptor activity"/>
    <property type="evidence" value="ECO:0007669"/>
    <property type="project" value="UniProtKB-KW"/>
</dbReference>
<keyword evidence="6 11" id="KW-1133">Transmembrane helix</keyword>
<evidence type="ECO:0000256" key="1">
    <source>
        <dbReference type="ARBA" id="ARBA00004651"/>
    </source>
</evidence>
<dbReference type="SUPFAM" id="SSF81321">
    <property type="entry name" value="Family A G protein-coupled receptor-like"/>
    <property type="match status" value="1"/>
</dbReference>
<dbReference type="Proteomes" id="UP000694381">
    <property type="component" value="Unassembled WGS sequence"/>
</dbReference>
<dbReference type="AlphaFoldDB" id="A0A8C6QJ21"/>
<organism evidence="13 14">
    <name type="scientific">Nannospalax galili</name>
    <name type="common">Northern Israeli blind subterranean mole rat</name>
    <name type="synonym">Spalax galili</name>
    <dbReference type="NCBI Taxonomy" id="1026970"/>
    <lineage>
        <taxon>Eukaryota</taxon>
        <taxon>Metazoa</taxon>
        <taxon>Chordata</taxon>
        <taxon>Craniata</taxon>
        <taxon>Vertebrata</taxon>
        <taxon>Euteleostomi</taxon>
        <taxon>Mammalia</taxon>
        <taxon>Eutheria</taxon>
        <taxon>Euarchontoglires</taxon>
        <taxon>Glires</taxon>
        <taxon>Rodentia</taxon>
        <taxon>Myomorpha</taxon>
        <taxon>Muroidea</taxon>
        <taxon>Spalacidae</taxon>
        <taxon>Spalacinae</taxon>
        <taxon>Nannospalax</taxon>
    </lineage>
</organism>
<name>A0A8C6QJ21_NANGA</name>
<evidence type="ECO:0000313" key="14">
    <source>
        <dbReference type="Proteomes" id="UP000694381"/>
    </source>
</evidence>
<feature type="transmembrane region" description="Helical" evidence="11">
    <location>
        <begin position="125"/>
        <end position="149"/>
    </location>
</feature>
<evidence type="ECO:0000256" key="4">
    <source>
        <dbReference type="ARBA" id="ARBA00022692"/>
    </source>
</evidence>
<evidence type="ECO:0000256" key="11">
    <source>
        <dbReference type="SAM" id="Phobius"/>
    </source>
</evidence>
<evidence type="ECO:0000256" key="9">
    <source>
        <dbReference type="ARBA" id="ARBA00023170"/>
    </source>
</evidence>
<evidence type="ECO:0000256" key="2">
    <source>
        <dbReference type="ARBA" id="ARBA00022475"/>
    </source>
</evidence>
<keyword evidence="9" id="KW-0675">Receptor</keyword>
<dbReference type="OMA" id="CRSTIIN"/>
<dbReference type="InterPro" id="IPR000725">
    <property type="entry name" value="Olfact_rcpt"/>
</dbReference>
<feature type="transmembrane region" description="Helical" evidence="11">
    <location>
        <begin position="83"/>
        <end position="105"/>
    </location>
</feature>
<feature type="domain" description="G-protein coupled receptors family 1 profile" evidence="12">
    <location>
        <begin position="26"/>
        <end position="243"/>
    </location>
</feature>
<dbReference type="PRINTS" id="PR00245">
    <property type="entry name" value="OLFACTORYR"/>
</dbReference>
<dbReference type="PANTHER" id="PTHR48018">
    <property type="entry name" value="OLFACTORY RECEPTOR"/>
    <property type="match status" value="1"/>
</dbReference>
<dbReference type="GO" id="GO:0005886">
    <property type="term" value="C:plasma membrane"/>
    <property type="evidence" value="ECO:0007669"/>
    <property type="project" value="UniProtKB-SubCell"/>
</dbReference>
<protein>
    <submittedName>
        <fullName evidence="13">Olfactory receptor family 5 subfamily D member 46</fullName>
    </submittedName>
</protein>
<reference evidence="13" key="1">
    <citation type="submission" date="2025-08" db="UniProtKB">
        <authorList>
            <consortium name="Ensembl"/>
        </authorList>
    </citation>
    <scope>IDENTIFICATION</scope>
</reference>
<feature type="transmembrane region" description="Helical" evidence="11">
    <location>
        <begin position="180"/>
        <end position="207"/>
    </location>
</feature>
<dbReference type="PRINTS" id="PR00237">
    <property type="entry name" value="GPCRRHODOPSN"/>
</dbReference>
<dbReference type="Ensembl" id="ENSNGAT00000006436.1">
    <property type="protein sequence ID" value="ENSNGAP00000004123.1"/>
    <property type="gene ID" value="ENSNGAG00000005231.1"/>
</dbReference>
<dbReference type="InterPro" id="IPR000276">
    <property type="entry name" value="GPCR_Rhodpsn"/>
</dbReference>
<dbReference type="InterPro" id="IPR017452">
    <property type="entry name" value="GPCR_Rhodpsn_7TM"/>
</dbReference>
<comment type="subcellular location">
    <subcellularLocation>
        <location evidence="1">Cell membrane</location>
        <topology evidence="1">Multi-pass membrane protein</topology>
    </subcellularLocation>
</comment>
<keyword evidence="4 11" id="KW-0812">Transmembrane</keyword>
<sequence>MQHEGNQSSGVIFVFLGFSEYPKLQVPLFLLFLLIYTITLHTPMYFFLSHLSLVDVCYTTVIVPKLLDYLVAEDKSMSLKGCIVQFFFGCSCMVTQTFLLAVMSYDRFVAVCNPLLYTVAMSQRLCAILANGTYLWGTLCVTTLTYFLLVLTYCKSVTTIDHFCCEFSAIISAAYSDSSISQLACLFICMFNEICSLLIIIISYFVIFVTVIKIPTKGALRKSKSSLILVKIVTVFYSMVIPMLNPLIYSLRNKGVKETVKKLIQTKILSHSL</sequence>
<dbReference type="Pfam" id="PF00001">
    <property type="entry name" value="7tm_1"/>
    <property type="match status" value="1"/>
</dbReference>
<feature type="transmembrane region" description="Helical" evidence="11">
    <location>
        <begin position="28"/>
        <end position="48"/>
    </location>
</feature>
<evidence type="ECO:0000256" key="7">
    <source>
        <dbReference type="ARBA" id="ARBA00023040"/>
    </source>
</evidence>
<evidence type="ECO:0000256" key="5">
    <source>
        <dbReference type="ARBA" id="ARBA00022725"/>
    </source>
</evidence>
<keyword evidence="3" id="KW-0716">Sensory transduction</keyword>
<proteinExistence type="predicted"/>
<evidence type="ECO:0000259" key="12">
    <source>
        <dbReference type="PROSITE" id="PS50262"/>
    </source>
</evidence>
<evidence type="ECO:0000256" key="8">
    <source>
        <dbReference type="ARBA" id="ARBA00023136"/>
    </source>
</evidence>
<feature type="transmembrane region" description="Helical" evidence="11">
    <location>
        <begin position="228"/>
        <end position="249"/>
    </location>
</feature>
<keyword evidence="2" id="KW-1003">Cell membrane</keyword>
<dbReference type="Gene3D" id="1.20.1070.10">
    <property type="entry name" value="Rhodopsin 7-helix transmembrane proteins"/>
    <property type="match status" value="1"/>
</dbReference>
<accession>A0A8C6QJ21</accession>
<evidence type="ECO:0000256" key="6">
    <source>
        <dbReference type="ARBA" id="ARBA00022989"/>
    </source>
</evidence>
<dbReference type="PROSITE" id="PS50262">
    <property type="entry name" value="G_PROTEIN_RECEP_F1_2"/>
    <property type="match status" value="1"/>
</dbReference>